<dbReference type="PROSITE" id="PS50995">
    <property type="entry name" value="HTH_MARR_2"/>
    <property type="match status" value="1"/>
</dbReference>
<dbReference type="PANTHER" id="PTHR33164">
    <property type="entry name" value="TRANSCRIPTIONAL REGULATOR, MARR FAMILY"/>
    <property type="match status" value="1"/>
</dbReference>
<gene>
    <name evidence="2" type="ORF">F0145_08265</name>
</gene>
<dbReference type="EMBL" id="VWSF01000004">
    <property type="protein sequence ID" value="KAA5547922.1"/>
    <property type="molecule type" value="Genomic_DNA"/>
</dbReference>
<dbReference type="Gene3D" id="1.10.10.10">
    <property type="entry name" value="Winged helix-like DNA-binding domain superfamily/Winged helix DNA-binding domain"/>
    <property type="match status" value="1"/>
</dbReference>
<feature type="domain" description="HTH marR-type" evidence="1">
    <location>
        <begin position="58"/>
        <end position="191"/>
    </location>
</feature>
<dbReference type="GO" id="GO:0006950">
    <property type="term" value="P:response to stress"/>
    <property type="evidence" value="ECO:0007669"/>
    <property type="project" value="TreeGrafter"/>
</dbReference>
<dbReference type="InterPro" id="IPR036388">
    <property type="entry name" value="WH-like_DNA-bd_sf"/>
</dbReference>
<organism evidence="2 3">
    <name type="scientific">Adhaeribacter rhizoryzae</name>
    <dbReference type="NCBI Taxonomy" id="2607907"/>
    <lineage>
        <taxon>Bacteria</taxon>
        <taxon>Pseudomonadati</taxon>
        <taxon>Bacteroidota</taxon>
        <taxon>Cytophagia</taxon>
        <taxon>Cytophagales</taxon>
        <taxon>Hymenobacteraceae</taxon>
        <taxon>Adhaeribacter</taxon>
    </lineage>
</organism>
<dbReference type="PANTHER" id="PTHR33164:SF43">
    <property type="entry name" value="HTH-TYPE TRANSCRIPTIONAL REPRESSOR YETL"/>
    <property type="match status" value="1"/>
</dbReference>
<dbReference type="InterPro" id="IPR036390">
    <property type="entry name" value="WH_DNA-bd_sf"/>
</dbReference>
<comment type="caution">
    <text evidence="2">The sequence shown here is derived from an EMBL/GenBank/DDBJ whole genome shotgun (WGS) entry which is preliminary data.</text>
</comment>
<dbReference type="GO" id="GO:0003700">
    <property type="term" value="F:DNA-binding transcription factor activity"/>
    <property type="evidence" value="ECO:0007669"/>
    <property type="project" value="InterPro"/>
</dbReference>
<dbReference type="RefSeq" id="WP_150087839.1">
    <property type="nucleotide sequence ID" value="NZ_VWSF01000004.1"/>
</dbReference>
<evidence type="ECO:0000313" key="3">
    <source>
        <dbReference type="Proteomes" id="UP000323426"/>
    </source>
</evidence>
<evidence type="ECO:0000259" key="1">
    <source>
        <dbReference type="PROSITE" id="PS50995"/>
    </source>
</evidence>
<dbReference type="InterPro" id="IPR039422">
    <property type="entry name" value="MarR/SlyA-like"/>
</dbReference>
<keyword evidence="3" id="KW-1185">Reference proteome</keyword>
<accession>A0A5M6DNV2</accession>
<name>A0A5M6DNV2_9BACT</name>
<dbReference type="InterPro" id="IPR000835">
    <property type="entry name" value="HTH_MarR-typ"/>
</dbReference>
<reference evidence="2 3" key="1">
    <citation type="submission" date="2019-09" db="EMBL/GenBank/DDBJ databases">
        <title>Genome sequence and assembly of Adhaeribacter sp.</title>
        <authorList>
            <person name="Chhetri G."/>
        </authorList>
    </citation>
    <scope>NUCLEOTIDE SEQUENCE [LARGE SCALE GENOMIC DNA]</scope>
    <source>
        <strain evidence="2 3">DK36</strain>
    </source>
</reference>
<dbReference type="SUPFAM" id="SSF46785">
    <property type="entry name" value="Winged helix' DNA-binding domain"/>
    <property type="match status" value="1"/>
</dbReference>
<protein>
    <submittedName>
        <fullName evidence="2">Winged helix-turn-helix transcriptional regulator</fullName>
    </submittedName>
</protein>
<dbReference type="AlphaFoldDB" id="A0A5M6DNV2"/>
<evidence type="ECO:0000313" key="2">
    <source>
        <dbReference type="EMBL" id="KAA5547922.1"/>
    </source>
</evidence>
<dbReference type="Proteomes" id="UP000323426">
    <property type="component" value="Unassembled WGS sequence"/>
</dbReference>
<proteinExistence type="predicted"/>
<sequence length="210" mass="24384">MSAYKYNLLQDLLPWLEQYEQEQGAASGNLPDFQKWLGERLKQATEALPPTSPEEALEGEIARYFSMLNRYTKFYIKKALHQTSFVSLDDFGYLMHLLDGGSMTKSALILKNMHDIPSGTEIIKRLIRRGWVTETRDEIDKRRIFLAINEAGKATLFSSLGQFRKVSRILSRNLDITEKQQLLRILKKLEAYHHQRFTSDKNKSIDDIID</sequence>